<dbReference type="EMBL" id="CAJNOM010000581">
    <property type="protein sequence ID" value="CAF1509706.1"/>
    <property type="molecule type" value="Genomic_DNA"/>
</dbReference>
<feature type="domain" description="EF-hand" evidence="4">
    <location>
        <begin position="144"/>
        <end position="179"/>
    </location>
</feature>
<evidence type="ECO:0000313" key="7">
    <source>
        <dbReference type="Proteomes" id="UP000663832"/>
    </source>
</evidence>
<dbReference type="EMBL" id="CAJNOI010000861">
    <property type="protein sequence ID" value="CAF1355838.1"/>
    <property type="molecule type" value="Genomic_DNA"/>
</dbReference>
<dbReference type="SMART" id="SM00054">
    <property type="entry name" value="EFh"/>
    <property type="match status" value="4"/>
</dbReference>
<dbReference type="Proteomes" id="UP000663877">
    <property type="component" value="Unassembled WGS sequence"/>
</dbReference>
<feature type="domain" description="EF-hand" evidence="4">
    <location>
        <begin position="107"/>
        <end position="142"/>
    </location>
</feature>
<keyword evidence="3" id="KW-0106">Calcium</keyword>
<organism evidence="6 7">
    <name type="scientific">Adineta steineri</name>
    <dbReference type="NCBI Taxonomy" id="433720"/>
    <lineage>
        <taxon>Eukaryota</taxon>
        <taxon>Metazoa</taxon>
        <taxon>Spiralia</taxon>
        <taxon>Gnathifera</taxon>
        <taxon>Rotifera</taxon>
        <taxon>Eurotatoria</taxon>
        <taxon>Bdelloidea</taxon>
        <taxon>Adinetida</taxon>
        <taxon>Adinetidae</taxon>
        <taxon>Adineta</taxon>
    </lineage>
</organism>
<comment type="caution">
    <text evidence="6">The sequence shown here is derived from an EMBL/GenBank/DDBJ whole genome shotgun (WGS) entry which is preliminary data.</text>
</comment>
<feature type="domain" description="EF-hand" evidence="4">
    <location>
        <begin position="61"/>
        <end position="96"/>
    </location>
</feature>
<dbReference type="InterPro" id="IPR002048">
    <property type="entry name" value="EF_hand_dom"/>
</dbReference>
<dbReference type="Pfam" id="PF13499">
    <property type="entry name" value="EF-hand_7"/>
    <property type="match status" value="2"/>
</dbReference>
<name>A0A815U1J2_9BILA</name>
<dbReference type="Gene3D" id="1.10.238.10">
    <property type="entry name" value="EF-hand"/>
    <property type="match status" value="2"/>
</dbReference>
<dbReference type="PROSITE" id="PS50222">
    <property type="entry name" value="EF_HAND_2"/>
    <property type="match status" value="4"/>
</dbReference>
<dbReference type="PANTHER" id="PTHR45942">
    <property type="entry name" value="PROTEIN PHOSPATASE 3 REGULATORY SUBUNIT B ALPHA ISOFORM TYPE 1"/>
    <property type="match status" value="1"/>
</dbReference>
<accession>A0A815U1J2</accession>
<reference evidence="6" key="1">
    <citation type="submission" date="2021-02" db="EMBL/GenBank/DDBJ databases">
        <authorList>
            <person name="Nowell W R."/>
        </authorList>
    </citation>
    <scope>NUCLEOTIDE SEQUENCE</scope>
</reference>
<feature type="domain" description="EF-hand" evidence="4">
    <location>
        <begin position="25"/>
        <end position="60"/>
    </location>
</feature>
<dbReference type="InterPro" id="IPR011992">
    <property type="entry name" value="EF-hand-dom_pair"/>
</dbReference>
<proteinExistence type="predicted"/>
<dbReference type="Proteomes" id="UP000663832">
    <property type="component" value="Unassembled WGS sequence"/>
</dbReference>
<evidence type="ECO:0000256" key="1">
    <source>
        <dbReference type="ARBA" id="ARBA00022723"/>
    </source>
</evidence>
<dbReference type="OrthoDB" id="26525at2759"/>
<dbReference type="AlphaFoldDB" id="A0A815U1J2"/>
<evidence type="ECO:0000256" key="2">
    <source>
        <dbReference type="ARBA" id="ARBA00022737"/>
    </source>
</evidence>
<gene>
    <name evidence="5" type="ORF">BJG266_LOCUS35213</name>
    <name evidence="6" type="ORF">QVE165_LOCUS44037</name>
</gene>
<sequence length="194" mass="22708">MSKLSPLKKKIAVVLSPKLFAFGGGTKPVSQLLFNKYDTDHSGLISISELRFLCYDMGHFLSDAQFEWACTLIDKDGSGEINYEEFAAWWQNPLRFDHLLLSDDQLDKLHKITELFRSYDKKNHGELDKKQFQELFKHLIKDKIMEEYHANQFDEIDRSHDGKINFNELIAWFYDQGVLQKMGVLPIKTEDEQK</sequence>
<keyword evidence="1" id="KW-0479">Metal-binding</keyword>
<dbReference type="SUPFAM" id="SSF47473">
    <property type="entry name" value="EF-hand"/>
    <property type="match status" value="1"/>
</dbReference>
<dbReference type="InterPro" id="IPR018247">
    <property type="entry name" value="EF_Hand_1_Ca_BS"/>
</dbReference>
<dbReference type="PROSITE" id="PS00018">
    <property type="entry name" value="EF_HAND_1"/>
    <property type="match status" value="3"/>
</dbReference>
<evidence type="ECO:0000313" key="6">
    <source>
        <dbReference type="EMBL" id="CAF1509706.1"/>
    </source>
</evidence>
<keyword evidence="2" id="KW-0677">Repeat</keyword>
<evidence type="ECO:0000313" key="5">
    <source>
        <dbReference type="EMBL" id="CAF1355838.1"/>
    </source>
</evidence>
<protein>
    <recommendedName>
        <fullName evidence="4">EF-hand domain-containing protein</fullName>
    </recommendedName>
</protein>
<evidence type="ECO:0000259" key="4">
    <source>
        <dbReference type="PROSITE" id="PS50222"/>
    </source>
</evidence>
<dbReference type="GO" id="GO:0005509">
    <property type="term" value="F:calcium ion binding"/>
    <property type="evidence" value="ECO:0007669"/>
    <property type="project" value="InterPro"/>
</dbReference>
<keyword evidence="7" id="KW-1185">Reference proteome</keyword>
<dbReference type="CDD" id="cd00051">
    <property type="entry name" value="EFh"/>
    <property type="match status" value="1"/>
</dbReference>
<evidence type="ECO:0000256" key="3">
    <source>
        <dbReference type="ARBA" id="ARBA00022837"/>
    </source>
</evidence>